<dbReference type="Gene3D" id="3.50.50.60">
    <property type="entry name" value="FAD/NAD(P)-binding domain"/>
    <property type="match status" value="1"/>
</dbReference>
<dbReference type="EMBL" id="NBVN01000017">
    <property type="protein sequence ID" value="PUA31245.1"/>
    <property type="molecule type" value="Genomic_DNA"/>
</dbReference>
<dbReference type="InterPro" id="IPR036188">
    <property type="entry name" value="FAD/NAD-bd_sf"/>
</dbReference>
<sequence>MWKALLVDGVVFMGRKSVCIVGGGLAGLSTAYHLLIKGVKDITLIELSDRVGGLLKSEVISGYTFDVGGSHILFSKNLRTLNEMLNLLKWDVVKHYRNAKVFYKGTFVKYPFENGLGDLPPEERFECVWDLINTYVKRVKGELPQPKNFREWIVYVFGNAIASKYLIPYNEKIWKVDLSEVSLEWVEGRVPNPPLEDVVKSAVGLSVEGYTHQLNFYYPSSGGIESLAKALSKEIINKGVEVLLNKPVKLIRKSINGMLLVEAEGVEKVCDAVVYTAPLNRSAEVLSELLNDLSNSLKALRSVPLAVVGLAVRGEALPYHWVYFPSSKELFHRVAILSNFSRSNAPEGGVALIAEVSFRSLDEMNAVSDDELIHKVYQDLEGSGLVRNPKLEFGVVRRWADAYIIYDTIRSSVLKEVVNKLRKYGVYPHGRFGSWEYLNMDAVYEKSAKLADEVVTYLTRAS</sequence>
<organism evidence="2 3">
    <name type="scientific">Zestosphaera tikiterensis</name>
    <dbReference type="NCBI Taxonomy" id="1973259"/>
    <lineage>
        <taxon>Archaea</taxon>
        <taxon>Thermoproteota</taxon>
        <taxon>Thermoprotei</taxon>
        <taxon>Desulfurococcales</taxon>
        <taxon>Desulfurococcaceae</taxon>
        <taxon>Zestosphaera</taxon>
    </lineage>
</organism>
<feature type="domain" description="Amine oxidase" evidence="1">
    <location>
        <begin position="25"/>
        <end position="404"/>
    </location>
</feature>
<dbReference type="GO" id="GO:0050660">
    <property type="term" value="F:flavin adenine dinucleotide binding"/>
    <property type="evidence" value="ECO:0007669"/>
    <property type="project" value="TreeGrafter"/>
</dbReference>
<dbReference type="PANTHER" id="PTHR21197:SF0">
    <property type="entry name" value="UDP-GALACTOPYRANOSE MUTASE"/>
    <property type="match status" value="1"/>
</dbReference>
<protein>
    <recommendedName>
        <fullName evidence="1">Amine oxidase domain-containing protein</fullName>
    </recommendedName>
</protein>
<evidence type="ECO:0000313" key="3">
    <source>
        <dbReference type="Proteomes" id="UP000244093"/>
    </source>
</evidence>
<dbReference type="InterPro" id="IPR002937">
    <property type="entry name" value="Amino_oxidase"/>
</dbReference>
<proteinExistence type="predicted"/>
<dbReference type="SUPFAM" id="SSF51905">
    <property type="entry name" value="FAD/NAD(P)-binding domain"/>
    <property type="match status" value="1"/>
</dbReference>
<reference evidence="2 3" key="1">
    <citation type="journal article" date="2018" name="Syst. Appl. Microbiol.">
        <title>A new symbiotic nanoarchaeote (Candidatus Nanoclepta minutus) and its host (Zestosphaera tikiterensis gen. nov., sp. nov.) from a New Zealand hot spring.</title>
        <authorList>
            <person name="St John E."/>
            <person name="Liu Y."/>
            <person name="Podar M."/>
            <person name="Stott M.B."/>
            <person name="Meneghin J."/>
            <person name="Chen Z."/>
            <person name="Lagutin K."/>
            <person name="Mitchell K."/>
            <person name="Reysenbach A.L."/>
        </authorList>
    </citation>
    <scope>NUCLEOTIDE SEQUENCE [LARGE SCALE GENOMIC DNA]</scope>
    <source>
        <strain evidence="2">NZ3</strain>
    </source>
</reference>
<dbReference type="PRINTS" id="PR00419">
    <property type="entry name" value="ADXRDTASE"/>
</dbReference>
<gene>
    <name evidence="2" type="ORF">B7O98_09600</name>
</gene>
<dbReference type="Proteomes" id="UP000244093">
    <property type="component" value="Unassembled WGS sequence"/>
</dbReference>
<dbReference type="AlphaFoldDB" id="A0A2R7Y128"/>
<dbReference type="PANTHER" id="PTHR21197">
    <property type="entry name" value="UDP-GALACTOPYRANOSE MUTASE"/>
    <property type="match status" value="1"/>
</dbReference>
<evidence type="ECO:0000259" key="1">
    <source>
        <dbReference type="Pfam" id="PF01593"/>
    </source>
</evidence>
<dbReference type="GO" id="GO:0005829">
    <property type="term" value="C:cytosol"/>
    <property type="evidence" value="ECO:0007669"/>
    <property type="project" value="TreeGrafter"/>
</dbReference>
<evidence type="ECO:0000313" key="2">
    <source>
        <dbReference type="EMBL" id="PUA31245.1"/>
    </source>
</evidence>
<name>A0A2R7Y128_9CREN</name>
<accession>A0A2R7Y128</accession>
<dbReference type="GO" id="GO:0016491">
    <property type="term" value="F:oxidoreductase activity"/>
    <property type="evidence" value="ECO:0007669"/>
    <property type="project" value="InterPro"/>
</dbReference>
<dbReference type="GO" id="GO:0008767">
    <property type="term" value="F:UDP-galactopyranose mutase activity"/>
    <property type="evidence" value="ECO:0007669"/>
    <property type="project" value="TreeGrafter"/>
</dbReference>
<dbReference type="Pfam" id="PF01593">
    <property type="entry name" value="Amino_oxidase"/>
    <property type="match status" value="1"/>
</dbReference>
<comment type="caution">
    <text evidence="2">The sequence shown here is derived from an EMBL/GenBank/DDBJ whole genome shotgun (WGS) entry which is preliminary data.</text>
</comment>